<evidence type="ECO:0000313" key="2">
    <source>
        <dbReference type="Proteomes" id="UP000789702"/>
    </source>
</evidence>
<proteinExistence type="predicted"/>
<comment type="caution">
    <text evidence="1">The sequence shown here is derived from an EMBL/GenBank/DDBJ whole genome shotgun (WGS) entry which is preliminary data.</text>
</comment>
<protein>
    <submittedName>
        <fullName evidence="1">7815_t:CDS:1</fullName>
    </submittedName>
</protein>
<dbReference type="Proteomes" id="UP000789702">
    <property type="component" value="Unassembled WGS sequence"/>
</dbReference>
<sequence>RQIHASFPVVVDETGARFSAFIKLTPLQKDGIVRMITSLHSFLNHNNELSEALFNSLVAYKKTKEHKTYNNTEYNYIVSEAQWFSTQSMPLSVATIWFFRTVTSFVKNTKNTEVGVILLESDIQYKEIAVELQPKITNDSIINRESETNSREDQIPEINNNSIVNRKRVSENNSKENQVPRIIEISSNEEDKISEIIGISSDEENQTPEDKQISKIIVLLSILKEQTSEIAIINSFRIY</sequence>
<organism evidence="1 2">
    <name type="scientific">Dentiscutata heterogama</name>
    <dbReference type="NCBI Taxonomy" id="1316150"/>
    <lineage>
        <taxon>Eukaryota</taxon>
        <taxon>Fungi</taxon>
        <taxon>Fungi incertae sedis</taxon>
        <taxon>Mucoromycota</taxon>
        <taxon>Glomeromycotina</taxon>
        <taxon>Glomeromycetes</taxon>
        <taxon>Diversisporales</taxon>
        <taxon>Gigasporaceae</taxon>
        <taxon>Dentiscutata</taxon>
    </lineage>
</organism>
<keyword evidence="2" id="KW-1185">Reference proteome</keyword>
<gene>
    <name evidence="1" type="ORF">DHETER_LOCUS11216</name>
</gene>
<accession>A0ACA9P374</accession>
<reference evidence="1" key="1">
    <citation type="submission" date="2021-06" db="EMBL/GenBank/DDBJ databases">
        <authorList>
            <person name="Kallberg Y."/>
            <person name="Tangrot J."/>
            <person name="Rosling A."/>
        </authorList>
    </citation>
    <scope>NUCLEOTIDE SEQUENCE</scope>
    <source>
        <strain evidence="1">IL203A</strain>
    </source>
</reference>
<feature type="non-terminal residue" evidence="1">
    <location>
        <position position="1"/>
    </location>
</feature>
<dbReference type="EMBL" id="CAJVPU010023871">
    <property type="protein sequence ID" value="CAG8690254.1"/>
    <property type="molecule type" value="Genomic_DNA"/>
</dbReference>
<evidence type="ECO:0000313" key="1">
    <source>
        <dbReference type="EMBL" id="CAG8690254.1"/>
    </source>
</evidence>
<name>A0ACA9P374_9GLOM</name>